<keyword evidence="3" id="KW-1185">Reference proteome</keyword>
<name>A0A372MAM9_9ACTN</name>
<comment type="caution">
    <text evidence="2">The sequence shown here is derived from an EMBL/GenBank/DDBJ whole genome shotgun (WGS) entry which is preliminary data.</text>
</comment>
<dbReference type="EMBL" id="QUAK01000021">
    <property type="protein sequence ID" value="RFU87966.1"/>
    <property type="molecule type" value="Genomic_DNA"/>
</dbReference>
<organism evidence="2 3">
    <name type="scientific">Streptomyces triticagri</name>
    <dbReference type="NCBI Taxonomy" id="2293568"/>
    <lineage>
        <taxon>Bacteria</taxon>
        <taxon>Bacillati</taxon>
        <taxon>Actinomycetota</taxon>
        <taxon>Actinomycetes</taxon>
        <taxon>Kitasatosporales</taxon>
        <taxon>Streptomycetaceae</taxon>
        <taxon>Streptomyces</taxon>
    </lineage>
</organism>
<reference evidence="2 3" key="1">
    <citation type="submission" date="2018-08" db="EMBL/GenBank/DDBJ databases">
        <title>Isolation, diversity and antifungal activity of Actinobacteria from wheat.</title>
        <authorList>
            <person name="Han C."/>
        </authorList>
    </citation>
    <scope>NUCLEOTIDE SEQUENCE [LARGE SCALE GENOMIC DNA]</scope>
    <source>
        <strain evidence="2 3">NEAU-YY421</strain>
    </source>
</reference>
<feature type="compositionally biased region" description="Basic and acidic residues" evidence="1">
    <location>
        <begin position="61"/>
        <end position="74"/>
    </location>
</feature>
<gene>
    <name evidence="2" type="ORF">DY218_04215</name>
</gene>
<evidence type="ECO:0000313" key="2">
    <source>
        <dbReference type="EMBL" id="RFU87966.1"/>
    </source>
</evidence>
<evidence type="ECO:0000313" key="3">
    <source>
        <dbReference type="Proteomes" id="UP000263094"/>
    </source>
</evidence>
<sequence length="132" mass="13924">MPSGSVPAVVRDFDAKRKWYGSDGLWVAEPGLLDPADGGGADKDAYRTKYASITLDGQGRATDERGAPRVEAERLGGGGSDSVRGSTGGFATGDGGRQWWPTIIQFPGPGCWRVTETLGATEVRFTVHVPEA</sequence>
<dbReference type="AlphaFoldDB" id="A0A372MAM9"/>
<dbReference type="Proteomes" id="UP000263094">
    <property type="component" value="Unassembled WGS sequence"/>
</dbReference>
<feature type="region of interest" description="Disordered" evidence="1">
    <location>
        <begin position="57"/>
        <end position="98"/>
    </location>
</feature>
<evidence type="ECO:0000256" key="1">
    <source>
        <dbReference type="SAM" id="MobiDB-lite"/>
    </source>
</evidence>
<accession>A0A372MAM9</accession>
<feature type="compositionally biased region" description="Gly residues" evidence="1">
    <location>
        <begin position="75"/>
        <end position="96"/>
    </location>
</feature>
<proteinExistence type="predicted"/>
<protein>
    <submittedName>
        <fullName evidence="2">Uncharacterized protein</fullName>
    </submittedName>
</protein>